<evidence type="ECO:0000256" key="4">
    <source>
        <dbReference type="ARBA" id="ARBA00023002"/>
    </source>
</evidence>
<keyword evidence="4 7" id="KW-0560">Oxidoreductase</keyword>
<dbReference type="GO" id="GO:0070819">
    <property type="term" value="F:menaquinone-dependent protoporphyrinogen oxidase activity"/>
    <property type="evidence" value="ECO:0007669"/>
    <property type="project" value="UniProtKB-UniRule"/>
</dbReference>
<accession>A0A369YHP7</accession>
<dbReference type="STRING" id="1035839.GCA_000238795_01371"/>
<evidence type="ECO:0000313" key="10">
    <source>
        <dbReference type="Proteomes" id="UP000253872"/>
    </source>
</evidence>
<dbReference type="GO" id="GO:0006782">
    <property type="term" value="P:protoporphyrinogen IX biosynthetic process"/>
    <property type="evidence" value="ECO:0007669"/>
    <property type="project" value="UniProtKB-UniRule"/>
</dbReference>
<feature type="domain" description="Flavodoxin-like" evidence="8">
    <location>
        <begin position="3"/>
        <end position="175"/>
    </location>
</feature>
<keyword evidence="2 7" id="KW-0288">FMN</keyword>
<dbReference type="Gene3D" id="3.40.50.360">
    <property type="match status" value="1"/>
</dbReference>
<comment type="pathway">
    <text evidence="7">Porphyrin-containing compound metabolism; protoporphyrin-IX biosynthesis; protoporphyrin-IX from protoporphyrinogen-IX: step 1/1.</text>
</comment>
<reference evidence="9 10" key="1">
    <citation type="submission" date="2018-05" db="EMBL/GenBank/DDBJ databases">
        <title>Draft Genome Sequences for a Diverse set of 7 Haemophilus Species.</title>
        <authorList>
            <person name="Nichols M."/>
            <person name="Topaz N."/>
            <person name="Wang X."/>
            <person name="Wang X."/>
            <person name="Boxrud D."/>
        </authorList>
    </citation>
    <scope>NUCLEOTIDE SEQUENCE [LARGE SCALE GENOMIC DNA]</scope>
    <source>
        <strain evidence="9 10">C2002001239</strain>
    </source>
</reference>
<dbReference type="EC" id="1.3.5.3" evidence="7"/>
<dbReference type="PROSITE" id="PS50902">
    <property type="entry name" value="FLAVODOXIN_LIKE"/>
    <property type="match status" value="1"/>
</dbReference>
<gene>
    <name evidence="7" type="primary">hemG</name>
    <name evidence="9" type="ORF">DPV93_05595</name>
</gene>
<dbReference type="GO" id="GO:0005886">
    <property type="term" value="C:plasma membrane"/>
    <property type="evidence" value="ECO:0007669"/>
    <property type="project" value="UniProtKB-SubCell"/>
</dbReference>
<dbReference type="Pfam" id="PF12724">
    <property type="entry name" value="Flavodoxin_5"/>
    <property type="match status" value="1"/>
</dbReference>
<dbReference type="PANTHER" id="PTHR38030">
    <property type="entry name" value="PROTOPORPHYRINOGEN IX DEHYDROGENASE [MENAQUINONE]"/>
    <property type="match status" value="1"/>
</dbReference>
<dbReference type="EMBL" id="QEPN01000003">
    <property type="protein sequence ID" value="RDE72750.1"/>
    <property type="molecule type" value="Genomic_DNA"/>
</dbReference>
<dbReference type="InterPro" id="IPR052200">
    <property type="entry name" value="Protoporphyrinogen_IX_DH"/>
</dbReference>
<protein>
    <recommendedName>
        <fullName evidence="7">Protoporphyrinogen IX dehydrogenase [quinone]</fullName>
        <ecNumber evidence="7">1.3.5.3</ecNumber>
    </recommendedName>
    <alternativeName>
        <fullName evidence="7">Protoporphyrinogen IX dehydrogenase [menaquinone]</fullName>
    </alternativeName>
    <alternativeName>
        <fullName evidence="7">Protoporphyrinogen IX dehydrogenase [ubiquinone]</fullName>
    </alternativeName>
    <alternativeName>
        <fullName evidence="7">Protoporphyrinogen oxidase</fullName>
        <shortName evidence="7">PPO</shortName>
    </alternativeName>
</protein>
<dbReference type="UniPathway" id="UPA00251">
    <property type="reaction ID" value="UER00324"/>
</dbReference>
<dbReference type="InterPro" id="IPR044264">
    <property type="entry name" value="HemG"/>
</dbReference>
<proteinExistence type="inferred from homology"/>
<dbReference type="InterPro" id="IPR008254">
    <property type="entry name" value="Flavodoxin/NO_synth"/>
</dbReference>
<dbReference type="RefSeq" id="WP_111402830.1">
    <property type="nucleotide sequence ID" value="NZ_QEPN01000003.1"/>
</dbReference>
<dbReference type="GO" id="GO:0004729">
    <property type="term" value="F:oxygen-dependent protoporphyrinogen oxidase activity"/>
    <property type="evidence" value="ECO:0007669"/>
    <property type="project" value="InterPro"/>
</dbReference>
<dbReference type="Proteomes" id="UP000253872">
    <property type="component" value="Unassembled WGS sequence"/>
</dbReference>
<evidence type="ECO:0000256" key="1">
    <source>
        <dbReference type="ARBA" id="ARBA00022630"/>
    </source>
</evidence>
<keyword evidence="1 7" id="KW-0285">Flavoprotein</keyword>
<dbReference type="GO" id="GO:0010181">
    <property type="term" value="F:FMN binding"/>
    <property type="evidence" value="ECO:0007669"/>
    <property type="project" value="UniProtKB-UniRule"/>
</dbReference>
<name>A0A369YHP7_9PAST</name>
<evidence type="ECO:0000256" key="2">
    <source>
        <dbReference type="ARBA" id="ARBA00022643"/>
    </source>
</evidence>
<keyword evidence="3 7" id="KW-0547">Nucleotide-binding</keyword>
<evidence type="ECO:0000256" key="6">
    <source>
        <dbReference type="ARBA" id="ARBA00023244"/>
    </source>
</evidence>
<evidence type="ECO:0000313" key="9">
    <source>
        <dbReference type="EMBL" id="RDE72750.1"/>
    </source>
</evidence>
<dbReference type="AlphaFoldDB" id="A0A369YHP7"/>
<organism evidence="9 10">
    <name type="scientific">Haemophilus sputorum</name>
    <dbReference type="NCBI Taxonomy" id="1078480"/>
    <lineage>
        <taxon>Bacteria</taxon>
        <taxon>Pseudomonadati</taxon>
        <taxon>Pseudomonadota</taxon>
        <taxon>Gammaproteobacteria</taxon>
        <taxon>Pasteurellales</taxon>
        <taxon>Pasteurellaceae</taxon>
        <taxon>Haemophilus</taxon>
    </lineage>
</organism>
<comment type="catalytic activity">
    <reaction evidence="7">
        <text>protoporphyrinogen IX + 3 a menaquinone = protoporphyrin IX + 3 a menaquinol</text>
        <dbReference type="Rhea" id="RHEA:27409"/>
        <dbReference type="Rhea" id="RHEA-COMP:9537"/>
        <dbReference type="Rhea" id="RHEA-COMP:9539"/>
        <dbReference type="ChEBI" id="CHEBI:16374"/>
        <dbReference type="ChEBI" id="CHEBI:18151"/>
        <dbReference type="ChEBI" id="CHEBI:57306"/>
        <dbReference type="ChEBI" id="CHEBI:57307"/>
        <dbReference type="EC" id="1.3.5.3"/>
    </reaction>
</comment>
<dbReference type="NCBIfam" id="NF008316">
    <property type="entry name" value="PRK11104.1"/>
    <property type="match status" value="1"/>
</dbReference>
<keyword evidence="7" id="KW-1003">Cell membrane</keyword>
<dbReference type="InterPro" id="IPR026816">
    <property type="entry name" value="Flavodoxin_dom"/>
</dbReference>
<comment type="subcellular location">
    <subcellularLocation>
        <location evidence="7">Cell membrane</location>
        <topology evidence="7">Peripheral membrane protein</topology>
    </subcellularLocation>
</comment>
<dbReference type="PANTHER" id="PTHR38030:SF2">
    <property type="entry name" value="PROTOPORPHYRINOGEN IX DEHYDROGENASE [QUINONE]"/>
    <property type="match status" value="1"/>
</dbReference>
<evidence type="ECO:0000256" key="5">
    <source>
        <dbReference type="ARBA" id="ARBA00023136"/>
    </source>
</evidence>
<keyword evidence="5" id="KW-0472">Membrane</keyword>
<comment type="similarity">
    <text evidence="7">Belongs to the HemG family.</text>
</comment>
<evidence type="ECO:0000256" key="7">
    <source>
        <dbReference type="HAMAP-Rule" id="MF_00853"/>
    </source>
</evidence>
<dbReference type="InterPro" id="IPR029039">
    <property type="entry name" value="Flavoprotein-like_sf"/>
</dbReference>
<dbReference type="HAMAP" id="MF_00853">
    <property type="entry name" value="HemG"/>
    <property type="match status" value="1"/>
</dbReference>
<dbReference type="SUPFAM" id="SSF52218">
    <property type="entry name" value="Flavoproteins"/>
    <property type="match status" value="1"/>
</dbReference>
<sequence length="175" mass="20726">MKTLILYFTTDGQTKLIAERLAEHITHETELRSLQEHANMTDEQLAAFDQIVIGASVRYGHFNPLVYQFIAQHFVILNQKTTAFYGVNLTARKPNRQTPESNTYIRKFLQKILWRPTHVEVIAGALFYPRYSWFDRTMIRFIMKLTKGETDITREYEYTDWAQVERFAQRLSKLN</sequence>
<comment type="caution">
    <text evidence="9">The sequence shown here is derived from an EMBL/GenBank/DDBJ whole genome shotgun (WGS) entry which is preliminary data.</text>
</comment>
<comment type="cofactor">
    <cofactor evidence="7">
        <name>FMN</name>
        <dbReference type="ChEBI" id="CHEBI:58210"/>
    </cofactor>
    <text evidence="7">Binds 1 FMN non-covalently per subunit.</text>
</comment>
<evidence type="ECO:0000259" key="8">
    <source>
        <dbReference type="PROSITE" id="PS50902"/>
    </source>
</evidence>
<keyword evidence="6 7" id="KW-0627">Porphyrin biosynthesis</keyword>
<evidence type="ECO:0000256" key="3">
    <source>
        <dbReference type="ARBA" id="ARBA00022741"/>
    </source>
</evidence>
<comment type="catalytic activity">
    <reaction evidence="7">
        <text>protoporphyrinogen IX + 3 a quinone = protoporphyrin IX + 3 a quinol</text>
        <dbReference type="Rhea" id="RHEA:65032"/>
        <dbReference type="ChEBI" id="CHEBI:24646"/>
        <dbReference type="ChEBI" id="CHEBI:57306"/>
        <dbReference type="ChEBI" id="CHEBI:57307"/>
        <dbReference type="ChEBI" id="CHEBI:132124"/>
        <dbReference type="EC" id="1.3.5.3"/>
    </reaction>
</comment>
<comment type="catalytic activity">
    <reaction evidence="7">
        <text>protoporphyrinogen IX + 3 a ubiquinone = protoporphyrin IX + 3 a ubiquinol</text>
        <dbReference type="Rhea" id="RHEA:63936"/>
        <dbReference type="Rhea" id="RHEA-COMP:9565"/>
        <dbReference type="Rhea" id="RHEA-COMP:9566"/>
        <dbReference type="ChEBI" id="CHEBI:16389"/>
        <dbReference type="ChEBI" id="CHEBI:17976"/>
        <dbReference type="ChEBI" id="CHEBI:57306"/>
        <dbReference type="ChEBI" id="CHEBI:57307"/>
    </reaction>
</comment>
<comment type="function">
    <text evidence="7">Catalyzes the 6-electron oxidation of protoporphyrinogen IX to form protoporphyrin IX; under anaerobic conditions uses menaquinone as an electron acceptor, under aerobic conditions uses ubiquinone as an electron acceptor.</text>
</comment>